<reference evidence="2 3" key="1">
    <citation type="submission" date="2019-07" db="EMBL/GenBank/DDBJ databases">
        <title>Qingshengfaniella alkalisoli gen. nov., sp. nov., isolated from saline soil.</title>
        <authorList>
            <person name="Xu L."/>
            <person name="Huang X.-X."/>
            <person name="Sun J.-Q."/>
        </authorList>
    </citation>
    <scope>NUCLEOTIDE SEQUENCE [LARGE SCALE GENOMIC DNA]</scope>
    <source>
        <strain evidence="2 3">DSM 27279</strain>
    </source>
</reference>
<dbReference type="EMBL" id="VLTJ01000002">
    <property type="protein sequence ID" value="TSH98987.1"/>
    <property type="molecule type" value="Genomic_DNA"/>
</dbReference>
<dbReference type="GO" id="GO:0008410">
    <property type="term" value="F:CoA-transferase activity"/>
    <property type="evidence" value="ECO:0007669"/>
    <property type="project" value="TreeGrafter"/>
</dbReference>
<accession>A0A556B1B3</accession>
<evidence type="ECO:0000256" key="1">
    <source>
        <dbReference type="ARBA" id="ARBA00022679"/>
    </source>
</evidence>
<dbReference type="InterPro" id="IPR023606">
    <property type="entry name" value="CoA-Trfase_III_dom_1_sf"/>
</dbReference>
<proteinExistence type="predicted"/>
<dbReference type="OrthoDB" id="5294844at2"/>
<dbReference type="PANTHER" id="PTHR48207">
    <property type="entry name" value="SUCCINATE--HYDROXYMETHYLGLUTARATE COA-TRANSFERASE"/>
    <property type="match status" value="1"/>
</dbReference>
<protein>
    <submittedName>
        <fullName evidence="2">CoA transferase</fullName>
    </submittedName>
</protein>
<keyword evidence="3" id="KW-1185">Reference proteome</keyword>
<dbReference type="InterPro" id="IPR003673">
    <property type="entry name" value="CoA-Trfase_fam_III"/>
</dbReference>
<dbReference type="InterPro" id="IPR050483">
    <property type="entry name" value="CoA-transferase_III_domain"/>
</dbReference>
<comment type="caution">
    <text evidence="2">The sequence shown here is derived from an EMBL/GenBank/DDBJ whole genome shotgun (WGS) entry which is preliminary data.</text>
</comment>
<dbReference type="InterPro" id="IPR044855">
    <property type="entry name" value="CoA-Trfase_III_dom3_sf"/>
</dbReference>
<dbReference type="Proteomes" id="UP000318405">
    <property type="component" value="Unassembled WGS sequence"/>
</dbReference>
<dbReference type="PANTHER" id="PTHR48207:SF4">
    <property type="entry name" value="BLL6097 PROTEIN"/>
    <property type="match status" value="1"/>
</dbReference>
<dbReference type="Gene3D" id="3.40.50.10540">
    <property type="entry name" value="Crotonobetainyl-coa:carnitine coa-transferase, domain 1"/>
    <property type="match status" value="1"/>
</dbReference>
<dbReference type="Gene3D" id="3.30.1540.10">
    <property type="entry name" value="formyl-coa transferase, domain 3"/>
    <property type="match status" value="1"/>
</dbReference>
<keyword evidence="1 2" id="KW-0808">Transferase</keyword>
<dbReference type="RefSeq" id="WP_143946265.1">
    <property type="nucleotide sequence ID" value="NZ_BAABMB010000001.1"/>
</dbReference>
<name>A0A556B1B3_9BURK</name>
<evidence type="ECO:0000313" key="3">
    <source>
        <dbReference type="Proteomes" id="UP000318405"/>
    </source>
</evidence>
<dbReference type="SUPFAM" id="SSF89796">
    <property type="entry name" value="CoA-transferase family III (CaiB/BaiF)"/>
    <property type="match status" value="1"/>
</dbReference>
<dbReference type="Pfam" id="PF02515">
    <property type="entry name" value="CoA_transf_3"/>
    <property type="match status" value="1"/>
</dbReference>
<dbReference type="AlphaFoldDB" id="A0A556B1B3"/>
<gene>
    <name evidence="2" type="ORF">FOZ76_01035</name>
</gene>
<sequence>MSDTNHSAPPLAGIRVTDFTWIGAGSYTTKMLSDSGADVVKIESTERIDSLRLAAPYKDGIKGVNRSGYFADRNSGKRSLTLNMKHPRALGLVTRLIQQSDVIANNFTPGVMERFGLGYETVRAIKPDIIYLAMSMQGSSGPEKDYLGYGATMAAVTGMQYMTGLPGREPAGTGTNYPDHLPNPCHATFAVLAALRHRRRTGQGQYIDLAQTEPTIALLGPAVLDYTVNGVKGSPSGNASADQAAPYDAFPCAGEDRWITIGIHSETQWKALAGALGQPAWMDDSRFATAAGRRKHAEPLRELISSVTLQRDATELMQALQACGIAAAVVNTAADVIVDPQLVHRGHWLTLNHPEMGPSLYNAQPFRMKRAPSNVKQPAPLLGQHTREVCRELLGLDENEIEVLTQEGALS</sequence>
<organism evidence="2 3">
    <name type="scientific">Verticiella sediminum</name>
    <dbReference type="NCBI Taxonomy" id="1247510"/>
    <lineage>
        <taxon>Bacteria</taxon>
        <taxon>Pseudomonadati</taxon>
        <taxon>Pseudomonadota</taxon>
        <taxon>Betaproteobacteria</taxon>
        <taxon>Burkholderiales</taxon>
        <taxon>Alcaligenaceae</taxon>
        <taxon>Verticiella</taxon>
    </lineage>
</organism>
<evidence type="ECO:0000313" key="2">
    <source>
        <dbReference type="EMBL" id="TSH98987.1"/>
    </source>
</evidence>